<dbReference type="Gene3D" id="1.10.10.10">
    <property type="entry name" value="Winged helix-like DNA-binding domain superfamily/Winged helix DNA-binding domain"/>
    <property type="match status" value="1"/>
</dbReference>
<dbReference type="InterPro" id="IPR036388">
    <property type="entry name" value="WH-like_DNA-bd_sf"/>
</dbReference>
<dbReference type="PROSITE" id="PS50949">
    <property type="entry name" value="HTH_GNTR"/>
    <property type="match status" value="1"/>
</dbReference>
<dbReference type="EMBL" id="CP016786">
    <property type="protein sequence ID" value="ASW43590.1"/>
    <property type="molecule type" value="Genomic_DNA"/>
</dbReference>
<sequence>MLELFRKHEKENAKEYAYRVIKNNILILNLKPGDLINETELANSLNLSRTPIREIIMKLKAEKLIQVKPQVGTFVSPIDLNLIKEALFMRYTLEKEVLKEACINFKEENLLEMEKNLYMQKMLLNKKDALLEFHELDNEFHKLLFQGVNKGNVWEAISTISTHYKRIRIIEQKENNNYAVVDHHEAYIDIIKNKESNKIEELIHKHLKSPESKWYKIIEKNSEIQEYVINYNSQE</sequence>
<dbReference type="RefSeq" id="WP_119865721.1">
    <property type="nucleotide sequence ID" value="NZ_CP016786.1"/>
</dbReference>
<keyword evidence="1" id="KW-0805">Transcription regulation</keyword>
<dbReference type="Gene3D" id="1.20.120.530">
    <property type="entry name" value="GntR ligand-binding domain-like"/>
    <property type="match status" value="1"/>
</dbReference>
<dbReference type="AlphaFoldDB" id="A0A343JDI2"/>
<evidence type="ECO:0000256" key="3">
    <source>
        <dbReference type="ARBA" id="ARBA00023163"/>
    </source>
</evidence>
<dbReference type="SMART" id="SM00345">
    <property type="entry name" value="HTH_GNTR"/>
    <property type="match status" value="1"/>
</dbReference>
<dbReference type="OrthoDB" id="389878at2"/>
<dbReference type="KEGG" id="cia:BEN51_08865"/>
<dbReference type="PANTHER" id="PTHR43537">
    <property type="entry name" value="TRANSCRIPTIONAL REGULATOR, GNTR FAMILY"/>
    <property type="match status" value="1"/>
</dbReference>
<keyword evidence="2" id="KW-0238">DNA-binding</keyword>
<gene>
    <name evidence="5" type="ORF">BEN51_08865</name>
</gene>
<dbReference type="InterPro" id="IPR008920">
    <property type="entry name" value="TF_FadR/GntR_C"/>
</dbReference>
<proteinExistence type="predicted"/>
<dbReference type="InterPro" id="IPR000524">
    <property type="entry name" value="Tscrpt_reg_HTH_GntR"/>
</dbReference>
<dbReference type="SUPFAM" id="SSF46785">
    <property type="entry name" value="Winged helix' DNA-binding domain"/>
    <property type="match status" value="1"/>
</dbReference>
<keyword evidence="6" id="KW-1185">Reference proteome</keyword>
<dbReference type="Pfam" id="PF00392">
    <property type="entry name" value="GntR"/>
    <property type="match status" value="1"/>
</dbReference>
<evidence type="ECO:0000313" key="6">
    <source>
        <dbReference type="Proteomes" id="UP000264883"/>
    </source>
</evidence>
<evidence type="ECO:0000313" key="5">
    <source>
        <dbReference type="EMBL" id="ASW43590.1"/>
    </source>
</evidence>
<dbReference type="Pfam" id="PF07729">
    <property type="entry name" value="FCD"/>
    <property type="match status" value="1"/>
</dbReference>
<dbReference type="SUPFAM" id="SSF48008">
    <property type="entry name" value="GntR ligand-binding domain-like"/>
    <property type="match status" value="1"/>
</dbReference>
<name>A0A343JDI2_9CLOT</name>
<feature type="domain" description="HTH gntR-type" evidence="4">
    <location>
        <begin position="11"/>
        <end position="78"/>
    </location>
</feature>
<evidence type="ECO:0000259" key="4">
    <source>
        <dbReference type="PROSITE" id="PS50949"/>
    </source>
</evidence>
<dbReference type="PANTHER" id="PTHR43537:SF51">
    <property type="entry name" value="HTH-TYPE TRANSCRIPTIONAL REGULATOR LGOR-RELATED"/>
    <property type="match status" value="1"/>
</dbReference>
<evidence type="ECO:0000256" key="1">
    <source>
        <dbReference type="ARBA" id="ARBA00023015"/>
    </source>
</evidence>
<keyword evidence="3" id="KW-0804">Transcription</keyword>
<organism evidence="5 6">
    <name type="scientific">Clostridium isatidis</name>
    <dbReference type="NCBI Taxonomy" id="182773"/>
    <lineage>
        <taxon>Bacteria</taxon>
        <taxon>Bacillati</taxon>
        <taxon>Bacillota</taxon>
        <taxon>Clostridia</taxon>
        <taxon>Eubacteriales</taxon>
        <taxon>Clostridiaceae</taxon>
        <taxon>Clostridium</taxon>
    </lineage>
</organism>
<dbReference type="InterPro" id="IPR036390">
    <property type="entry name" value="WH_DNA-bd_sf"/>
</dbReference>
<reference evidence="5 6" key="1">
    <citation type="submission" date="2016-08" db="EMBL/GenBank/DDBJ databases">
        <title>Complete Genome Sequence Of The Indigo Reducing Clostridium isatidis DSM15098.</title>
        <authorList>
            <person name="Little G.T."/>
            <person name="Minton N.P."/>
        </authorList>
    </citation>
    <scope>NUCLEOTIDE SEQUENCE [LARGE SCALE GENOMIC DNA]</scope>
    <source>
        <strain evidence="5 6">DSM 15098</strain>
    </source>
</reference>
<dbReference type="GO" id="GO:0003700">
    <property type="term" value="F:DNA-binding transcription factor activity"/>
    <property type="evidence" value="ECO:0007669"/>
    <property type="project" value="InterPro"/>
</dbReference>
<dbReference type="GO" id="GO:0003677">
    <property type="term" value="F:DNA binding"/>
    <property type="evidence" value="ECO:0007669"/>
    <property type="project" value="UniProtKB-KW"/>
</dbReference>
<dbReference type="Proteomes" id="UP000264883">
    <property type="component" value="Chromosome"/>
</dbReference>
<dbReference type="InterPro" id="IPR011711">
    <property type="entry name" value="GntR_C"/>
</dbReference>
<accession>A0A343JDI2</accession>
<dbReference type="SMART" id="SM00895">
    <property type="entry name" value="FCD"/>
    <property type="match status" value="1"/>
</dbReference>
<evidence type="ECO:0000256" key="2">
    <source>
        <dbReference type="ARBA" id="ARBA00023125"/>
    </source>
</evidence>
<protein>
    <submittedName>
        <fullName evidence="5">Transcriptional regulator</fullName>
    </submittedName>
</protein>